<comment type="caution">
    <text evidence="1">The sequence shown here is derived from an EMBL/GenBank/DDBJ whole genome shotgun (WGS) entry which is preliminary data.</text>
</comment>
<reference evidence="1 2" key="1">
    <citation type="journal article" date="2015" name="Nature">
        <title>rRNA introns, odd ribosomes, and small enigmatic genomes across a large radiation of phyla.</title>
        <authorList>
            <person name="Brown C.T."/>
            <person name="Hug L.A."/>
            <person name="Thomas B.C."/>
            <person name="Sharon I."/>
            <person name="Castelle C.J."/>
            <person name="Singh A."/>
            <person name="Wilkins M.J."/>
            <person name="Williams K.H."/>
            <person name="Banfield J.F."/>
        </authorList>
    </citation>
    <scope>NUCLEOTIDE SEQUENCE [LARGE SCALE GENOMIC DNA]</scope>
</reference>
<evidence type="ECO:0000313" key="2">
    <source>
        <dbReference type="Proteomes" id="UP000034140"/>
    </source>
</evidence>
<dbReference type="EMBL" id="LBRE01000001">
    <property type="protein sequence ID" value="KKP93076.1"/>
    <property type="molecule type" value="Genomic_DNA"/>
</dbReference>
<evidence type="ECO:0000313" key="1">
    <source>
        <dbReference type="EMBL" id="KKP93076.1"/>
    </source>
</evidence>
<proteinExistence type="predicted"/>
<protein>
    <submittedName>
        <fullName evidence="1">Uncharacterized protein</fullName>
    </submittedName>
</protein>
<gene>
    <name evidence="1" type="ORF">UR96_C0001G0017</name>
</gene>
<name>A0A0G0DVY2_9BACT</name>
<dbReference type="Proteomes" id="UP000034140">
    <property type="component" value="Unassembled WGS sequence"/>
</dbReference>
<sequence length="142" mass="15355">MTPEALKIREYILSSAISDSAKNEILPLLGVIGTPGIKERILKILEIEGKAADLEEKFLNLDIDNPQGNTQQQVPVMAPAQQAPVAAPMQQNPAPVAQVPSMSMNAPVQQQVTPGMAVPASSQVNYDAQTINQLEDQLKQMR</sequence>
<dbReference type="AlphaFoldDB" id="A0A0G0DVY2"/>
<organism evidence="1 2">
    <name type="scientific">candidate division WS6 bacterium GW2011_GWC1_36_11</name>
    <dbReference type="NCBI Taxonomy" id="1619090"/>
    <lineage>
        <taxon>Bacteria</taxon>
        <taxon>Candidatus Dojkabacteria</taxon>
    </lineage>
</organism>
<accession>A0A0G0DVY2</accession>